<feature type="region of interest" description="Disordered" evidence="1">
    <location>
        <begin position="510"/>
        <end position="533"/>
    </location>
</feature>
<reference evidence="3 4" key="1">
    <citation type="submission" date="2021-05" db="EMBL/GenBank/DDBJ databases">
        <title>Direct Submission.</title>
        <authorList>
            <person name="Li K."/>
            <person name="Gao J."/>
        </authorList>
    </citation>
    <scope>NUCLEOTIDE SEQUENCE [LARGE SCALE GENOMIC DNA]</scope>
    <source>
        <strain evidence="3 4">Mg02</strain>
    </source>
</reference>
<evidence type="ECO:0000313" key="3">
    <source>
        <dbReference type="EMBL" id="QUX24866.1"/>
    </source>
</evidence>
<gene>
    <name evidence="3" type="ORF">KGD84_11720</name>
</gene>
<dbReference type="Proteomes" id="UP000676079">
    <property type="component" value="Chromosome"/>
</dbReference>
<feature type="compositionally biased region" description="Gly residues" evidence="1">
    <location>
        <begin position="365"/>
        <end position="377"/>
    </location>
</feature>
<dbReference type="EMBL" id="CP074133">
    <property type="protein sequence ID" value="QUX24866.1"/>
    <property type="molecule type" value="Genomic_DNA"/>
</dbReference>
<accession>A0ABX8BS33</accession>
<proteinExistence type="predicted"/>
<feature type="compositionally biased region" description="Gly residues" evidence="1">
    <location>
        <begin position="422"/>
        <end position="437"/>
    </location>
</feature>
<name>A0ABX8BS33_9ACTN</name>
<feature type="compositionally biased region" description="Low complexity" evidence="1">
    <location>
        <begin position="388"/>
        <end position="420"/>
    </location>
</feature>
<evidence type="ECO:0000256" key="1">
    <source>
        <dbReference type="SAM" id="MobiDB-lite"/>
    </source>
</evidence>
<keyword evidence="2" id="KW-1133">Transmembrane helix</keyword>
<dbReference type="PANTHER" id="PTHR40050:SF1">
    <property type="entry name" value="INNER SPORE COAT PROTEIN H"/>
    <property type="match status" value="1"/>
</dbReference>
<dbReference type="RefSeq" id="WP_220560328.1">
    <property type="nucleotide sequence ID" value="NZ_CP074133.1"/>
</dbReference>
<sequence length="533" mass="55326">MEAEDTAAEGAAPRPRLRHRIPARLRHHGWRAAVLAAGLVAVLLLLAPTRITPYVTSAPVPDDGITEDIEGTADLFADGSHTIEVTFDEQEYAEMMDAFQEEGEKEYIRADIVIDGTGIEDVGLRLKGNSTLMGLRGGGREEEEGAGGGPGGVALSEDAPEDLPWLISFDEYAEGRAYQGHTELALRPAASGSDTALNEALALELTEAAGQTTQDHTVTSFTVNGEGTAVRLLLDHPDAAWAAGLGDGVLYKGRAGGSFDYLGEDPTEYEDAFKQVNAEGAYDLTPVMELLRFVDEADDAEFAEELDGHLDVESFARHLALQDLVSNTDGMDGPGNNYYLWYDLSEERFTVLSWDLNLAFGGMGGGGPTGGGGGGTPEGTEAPQGTQPPAGMEFPEGMEPPEGMGLPEGAEPPEGVEPPQGGFPGGERGEGGGMSMGGSGALKERFLADAGFEALYESAYADLYAELVGSGTAADLLAEVTARAEEAGDTTAAEVSAGLAERLEAITAELSADTGLPGTVPGGSAPAAPDTGG</sequence>
<keyword evidence="3" id="KW-0418">Kinase</keyword>
<dbReference type="PANTHER" id="PTHR40050">
    <property type="entry name" value="INNER SPORE COAT PROTEIN H"/>
    <property type="match status" value="1"/>
</dbReference>
<keyword evidence="3" id="KW-0808">Transferase</keyword>
<keyword evidence="2" id="KW-0472">Membrane</keyword>
<dbReference type="GO" id="GO:0016301">
    <property type="term" value="F:kinase activity"/>
    <property type="evidence" value="ECO:0007669"/>
    <property type="project" value="UniProtKB-KW"/>
</dbReference>
<keyword evidence="4" id="KW-1185">Reference proteome</keyword>
<evidence type="ECO:0000256" key="2">
    <source>
        <dbReference type="SAM" id="Phobius"/>
    </source>
</evidence>
<feature type="region of interest" description="Disordered" evidence="1">
    <location>
        <begin position="365"/>
        <end position="437"/>
    </location>
</feature>
<dbReference type="InterPro" id="IPR014867">
    <property type="entry name" value="Spore_coat_CotH_CotH2/3/7"/>
</dbReference>
<dbReference type="Pfam" id="PF08757">
    <property type="entry name" value="CotH"/>
    <property type="match status" value="1"/>
</dbReference>
<evidence type="ECO:0000313" key="4">
    <source>
        <dbReference type="Proteomes" id="UP000676079"/>
    </source>
</evidence>
<organism evidence="3 4">
    <name type="scientific">Nocardiopsis changdeensis</name>
    <dbReference type="NCBI Taxonomy" id="2831969"/>
    <lineage>
        <taxon>Bacteria</taxon>
        <taxon>Bacillati</taxon>
        <taxon>Actinomycetota</taxon>
        <taxon>Actinomycetes</taxon>
        <taxon>Streptosporangiales</taxon>
        <taxon>Nocardiopsidaceae</taxon>
        <taxon>Nocardiopsis</taxon>
    </lineage>
</organism>
<feature type="transmembrane region" description="Helical" evidence="2">
    <location>
        <begin position="28"/>
        <end position="47"/>
    </location>
</feature>
<protein>
    <submittedName>
        <fullName evidence="3">CotH kinase family protein</fullName>
    </submittedName>
</protein>
<keyword evidence="2" id="KW-0812">Transmembrane</keyword>